<evidence type="ECO:0000313" key="3">
    <source>
        <dbReference type="Proteomes" id="UP000561681"/>
    </source>
</evidence>
<proteinExistence type="predicted"/>
<keyword evidence="3" id="KW-1185">Reference proteome</keyword>
<dbReference type="EMBL" id="JACHLD010000005">
    <property type="protein sequence ID" value="MBB4803099.1"/>
    <property type="molecule type" value="Genomic_DNA"/>
</dbReference>
<dbReference type="Gene3D" id="3.40.50.1110">
    <property type="entry name" value="SGNH hydrolase"/>
    <property type="match status" value="1"/>
</dbReference>
<name>A0A7W7IYT3_9FLAO</name>
<dbReference type="SUPFAM" id="SSF52266">
    <property type="entry name" value="SGNH hydrolase"/>
    <property type="match status" value="1"/>
</dbReference>
<evidence type="ECO:0000256" key="1">
    <source>
        <dbReference type="SAM" id="MobiDB-lite"/>
    </source>
</evidence>
<protein>
    <submittedName>
        <fullName evidence="2">Uncharacterized protein YegP (UPF0339 family)</fullName>
    </submittedName>
</protein>
<evidence type="ECO:0000313" key="2">
    <source>
        <dbReference type="EMBL" id="MBB4803099.1"/>
    </source>
</evidence>
<dbReference type="GO" id="GO:0016788">
    <property type="term" value="F:hydrolase activity, acting on ester bonds"/>
    <property type="evidence" value="ECO:0007669"/>
    <property type="project" value="UniProtKB-ARBA"/>
</dbReference>
<dbReference type="PROSITE" id="PS51257">
    <property type="entry name" value="PROKAR_LIPOPROTEIN"/>
    <property type="match status" value="1"/>
</dbReference>
<sequence>MKKSILLFGLVAILFISCKDKQTTDESTSITEESNSKPKAPKAEGSPRILFIGNSHTEFFVSSPIIFGEICKANNQEMNIDKLVTMGVSIEKIYDDHVSEAEANFAKKDKDGNYYDYVVLQESTPVALSELDKYKENVKMIVDKIHKNSPDVAIYIYEGMSPIPFTDSEYKEYYEEIRKNAVEIVKSTKNADLLRVGDAVNDAYNGKHDYEYLVANKDNLRYGENTLHLLNDGAYMQGALLFATIFGKKPVMPKELTLSTGTGDNDDMKKQEVSKAISNPKALEEIAFDNR</sequence>
<reference evidence="2 3" key="1">
    <citation type="submission" date="2020-08" db="EMBL/GenBank/DDBJ databases">
        <title>Functional genomics of gut bacteria from endangered species of beetles.</title>
        <authorList>
            <person name="Carlos-Shanley C."/>
        </authorList>
    </citation>
    <scope>NUCLEOTIDE SEQUENCE [LARGE SCALE GENOMIC DNA]</scope>
    <source>
        <strain evidence="2 3">S00142</strain>
    </source>
</reference>
<accession>A0A7W7IYT3</accession>
<dbReference type="Proteomes" id="UP000561681">
    <property type="component" value="Unassembled WGS sequence"/>
</dbReference>
<feature type="region of interest" description="Disordered" evidence="1">
    <location>
        <begin position="25"/>
        <end position="44"/>
    </location>
</feature>
<gene>
    <name evidence="2" type="ORF">HNP37_003174</name>
</gene>
<dbReference type="AlphaFoldDB" id="A0A7W7IYT3"/>
<organism evidence="2 3">
    <name type="scientific">Flavobacterium nitrogenifigens</name>
    <dbReference type="NCBI Taxonomy" id="1617283"/>
    <lineage>
        <taxon>Bacteria</taxon>
        <taxon>Pseudomonadati</taxon>
        <taxon>Bacteroidota</taxon>
        <taxon>Flavobacteriia</taxon>
        <taxon>Flavobacteriales</taxon>
        <taxon>Flavobacteriaceae</taxon>
        <taxon>Flavobacterium</taxon>
    </lineage>
</organism>
<dbReference type="InterPro" id="IPR036514">
    <property type="entry name" value="SGNH_hydro_sf"/>
</dbReference>
<comment type="caution">
    <text evidence="2">The sequence shown here is derived from an EMBL/GenBank/DDBJ whole genome shotgun (WGS) entry which is preliminary data.</text>
</comment>
<dbReference type="RefSeq" id="WP_184164036.1">
    <property type="nucleotide sequence ID" value="NZ_JACHLD010000005.1"/>
</dbReference>